<dbReference type="Pfam" id="PF13843">
    <property type="entry name" value="DDE_Tnp_1_7"/>
    <property type="match status" value="1"/>
</dbReference>
<evidence type="ECO:0000313" key="2">
    <source>
        <dbReference type="EMBL" id="CAK1592604.1"/>
    </source>
</evidence>
<dbReference type="AlphaFoldDB" id="A0AAV1LC46"/>
<proteinExistence type="predicted"/>
<dbReference type="EMBL" id="CAVLGL010000087">
    <property type="protein sequence ID" value="CAK1592604.1"/>
    <property type="molecule type" value="Genomic_DNA"/>
</dbReference>
<dbReference type="InterPro" id="IPR029526">
    <property type="entry name" value="PGBD"/>
</dbReference>
<dbReference type="PANTHER" id="PTHR46599">
    <property type="entry name" value="PIGGYBAC TRANSPOSABLE ELEMENT-DERIVED PROTEIN 4"/>
    <property type="match status" value="1"/>
</dbReference>
<comment type="caution">
    <text evidence="2">The sequence shown here is derived from an EMBL/GenBank/DDBJ whole genome shotgun (WGS) entry which is preliminary data.</text>
</comment>
<protein>
    <recommendedName>
        <fullName evidence="1">PiggyBac transposable element-derived protein domain-containing protein</fullName>
    </recommendedName>
</protein>
<dbReference type="Proteomes" id="UP001314205">
    <property type="component" value="Unassembled WGS sequence"/>
</dbReference>
<name>A0AAV1LC46_9NEOP</name>
<keyword evidence="3" id="KW-1185">Reference proteome</keyword>
<gene>
    <name evidence="2" type="ORF">PARMNEM_LOCUS12525</name>
</gene>
<sequence>MLILRCLHFSSEANEEDRLAKIRPIVDHFNNRMNDIYYPGKQLSLDESMVLRREHLQFRQYIKNKCHKYGVKLYVLAEPEGTVIKFQIYGGAGDDTSGIGHTQKIVLKLLEEKLDSGHSVYMDNYYNSYDLAVKLLNRQTYCTGTLNKNRKGNPIDLATVTLRKGENKSLFLNGVHVGKWKDKRCVLYLSTEHDNEMMEVTNKRGTVLVKPSAIIHYNSFMSGVDLQDQMLSYYPCERKTMRWYKKIFFHTLQMSLSNAFHLYEYNKFSTNSKLNFYDLRLHILEKLLPKPPQIAEKMSTKHILTKIENVKARQKKRVRRQELSRK</sequence>
<feature type="domain" description="PiggyBac transposable element-derived protein" evidence="1">
    <location>
        <begin position="2"/>
        <end position="260"/>
    </location>
</feature>
<evidence type="ECO:0000259" key="1">
    <source>
        <dbReference type="Pfam" id="PF13843"/>
    </source>
</evidence>
<reference evidence="2 3" key="1">
    <citation type="submission" date="2023-11" db="EMBL/GenBank/DDBJ databases">
        <authorList>
            <person name="Hedman E."/>
            <person name="Englund M."/>
            <person name="Stromberg M."/>
            <person name="Nyberg Akerstrom W."/>
            <person name="Nylinder S."/>
            <person name="Jareborg N."/>
            <person name="Kallberg Y."/>
            <person name="Kronander E."/>
        </authorList>
    </citation>
    <scope>NUCLEOTIDE SEQUENCE [LARGE SCALE GENOMIC DNA]</scope>
</reference>
<dbReference type="PANTHER" id="PTHR46599:SF3">
    <property type="entry name" value="PIGGYBAC TRANSPOSABLE ELEMENT-DERIVED PROTEIN 4"/>
    <property type="match status" value="1"/>
</dbReference>
<accession>A0AAV1LC46</accession>
<evidence type="ECO:0000313" key="3">
    <source>
        <dbReference type="Proteomes" id="UP001314205"/>
    </source>
</evidence>
<organism evidence="2 3">
    <name type="scientific">Parnassius mnemosyne</name>
    <name type="common">clouded apollo</name>
    <dbReference type="NCBI Taxonomy" id="213953"/>
    <lineage>
        <taxon>Eukaryota</taxon>
        <taxon>Metazoa</taxon>
        <taxon>Ecdysozoa</taxon>
        <taxon>Arthropoda</taxon>
        <taxon>Hexapoda</taxon>
        <taxon>Insecta</taxon>
        <taxon>Pterygota</taxon>
        <taxon>Neoptera</taxon>
        <taxon>Endopterygota</taxon>
        <taxon>Lepidoptera</taxon>
        <taxon>Glossata</taxon>
        <taxon>Ditrysia</taxon>
        <taxon>Papilionoidea</taxon>
        <taxon>Papilionidae</taxon>
        <taxon>Parnassiinae</taxon>
        <taxon>Parnassini</taxon>
        <taxon>Parnassius</taxon>
        <taxon>Driopa</taxon>
    </lineage>
</organism>